<reference evidence="3" key="1">
    <citation type="submission" date="2025-08" db="UniProtKB">
        <authorList>
            <consortium name="RefSeq"/>
        </authorList>
    </citation>
    <scope>IDENTIFICATION</scope>
    <source>
        <tissue evidence="3">Testes</tissue>
    </source>
</reference>
<dbReference type="RefSeq" id="XP_006815399.1">
    <property type="nucleotide sequence ID" value="XM_006815336.1"/>
</dbReference>
<dbReference type="Proteomes" id="UP000694865">
    <property type="component" value="Unplaced"/>
</dbReference>
<protein>
    <submittedName>
        <fullName evidence="3">Uncharacterized protein LOC102806986</fullName>
    </submittedName>
</protein>
<evidence type="ECO:0000313" key="2">
    <source>
        <dbReference type="Proteomes" id="UP000694865"/>
    </source>
</evidence>
<dbReference type="PANTHER" id="PTHR46825">
    <property type="entry name" value="D-ALANYL-D-ALANINE-CARBOXYPEPTIDASE/ENDOPEPTIDASE AMPH"/>
    <property type="match status" value="1"/>
</dbReference>
<dbReference type="InterPro" id="IPR001466">
    <property type="entry name" value="Beta-lactam-related"/>
</dbReference>
<dbReference type="InterPro" id="IPR050491">
    <property type="entry name" value="AmpC-like"/>
</dbReference>
<dbReference type="Pfam" id="PF00144">
    <property type="entry name" value="Beta-lactamase"/>
    <property type="match status" value="1"/>
</dbReference>
<accession>A0ABM0M5V8</accession>
<keyword evidence="2" id="KW-1185">Reference proteome</keyword>
<dbReference type="SUPFAM" id="SSF56601">
    <property type="entry name" value="beta-lactamase/transpeptidase-like"/>
    <property type="match status" value="1"/>
</dbReference>
<dbReference type="PANTHER" id="PTHR46825:SF9">
    <property type="entry name" value="BETA-LACTAMASE-RELATED DOMAIN-CONTAINING PROTEIN"/>
    <property type="match status" value="1"/>
</dbReference>
<dbReference type="GeneID" id="102806986"/>
<sequence length="320" mass="37052">MGHHGDLALNDIIRYMLSQSLDFTPGLKYQYCNLCYSVLGQIIEAVSGKEYRSYIQDTILTPLGMWHTRIGPHHSSRQIYGSQPNLIPTLKFEDGYILLGNDSINSGVNYALLDSTLGWYSNVYDMMRLMKGIEDIIKPETLELMLGKPFIFEHSDTWHGIGFRIHNHNTWWQTADSHDNELVLYHQNGGSSGTGRHKHSPKQRLSWVIFLNGNQRKNVHKLTADIVNSVEQWPSDDHFIDDCSDSLHELKDGKLVLMKYRLPEHHLQAYGIALANYQYYPIWISGYTVQDRTYFSIICQQDPKTDHLHVLYKLFYDLDS</sequence>
<evidence type="ECO:0000313" key="3">
    <source>
        <dbReference type="RefSeq" id="XP_006815399.1"/>
    </source>
</evidence>
<proteinExistence type="predicted"/>
<feature type="domain" description="Beta-lactamase-related" evidence="1">
    <location>
        <begin position="10"/>
        <end position="218"/>
    </location>
</feature>
<organism evidence="2 3">
    <name type="scientific">Saccoglossus kowalevskii</name>
    <name type="common">Acorn worm</name>
    <dbReference type="NCBI Taxonomy" id="10224"/>
    <lineage>
        <taxon>Eukaryota</taxon>
        <taxon>Metazoa</taxon>
        <taxon>Hemichordata</taxon>
        <taxon>Enteropneusta</taxon>
        <taxon>Harrimaniidae</taxon>
        <taxon>Saccoglossus</taxon>
    </lineage>
</organism>
<dbReference type="InterPro" id="IPR012338">
    <property type="entry name" value="Beta-lactam/transpept-like"/>
</dbReference>
<name>A0ABM0M5V8_SACKO</name>
<gene>
    <name evidence="3" type="primary">LOC102806986</name>
</gene>
<dbReference type="Gene3D" id="3.40.710.10">
    <property type="entry name" value="DD-peptidase/beta-lactamase superfamily"/>
    <property type="match status" value="1"/>
</dbReference>
<evidence type="ECO:0000259" key="1">
    <source>
        <dbReference type="Pfam" id="PF00144"/>
    </source>
</evidence>